<evidence type="ECO:0000259" key="2">
    <source>
        <dbReference type="Pfam" id="PF00156"/>
    </source>
</evidence>
<evidence type="ECO:0000313" key="4">
    <source>
        <dbReference type="Proteomes" id="UP000292881"/>
    </source>
</evidence>
<dbReference type="PANTHER" id="PTHR47505:SF1">
    <property type="entry name" value="DNA UTILIZATION PROTEIN YHGH"/>
    <property type="match status" value="1"/>
</dbReference>
<dbReference type="InterPro" id="IPR000836">
    <property type="entry name" value="PRTase_dom"/>
</dbReference>
<dbReference type="CDD" id="cd06223">
    <property type="entry name" value="PRTases_typeI"/>
    <property type="match status" value="1"/>
</dbReference>
<dbReference type="Proteomes" id="UP000292881">
    <property type="component" value="Unassembled WGS sequence"/>
</dbReference>
<dbReference type="Pfam" id="PF00156">
    <property type="entry name" value="Pribosyltran"/>
    <property type="match status" value="1"/>
</dbReference>
<sequence>RWARGYDPVRTLVSRAGFAPADVLRALDRVDQAALGREARRANSDGSFAAPRTLAGRRFLLVDDIVTTGSTLADATRAIHAAGGSVDAISVLAQTRLRIVRGDPDA</sequence>
<name>A0A4Q2JEC9_9MICO</name>
<dbReference type="Gene3D" id="3.40.50.2020">
    <property type="match status" value="1"/>
</dbReference>
<keyword evidence="4" id="KW-1185">Reference proteome</keyword>
<comment type="caution">
    <text evidence="3">The sequence shown here is derived from an EMBL/GenBank/DDBJ whole genome shotgun (WGS) entry which is preliminary data.</text>
</comment>
<dbReference type="SUPFAM" id="SSF53271">
    <property type="entry name" value="PRTase-like"/>
    <property type="match status" value="1"/>
</dbReference>
<comment type="similarity">
    <text evidence="1">Belongs to the ComF/GntX family.</text>
</comment>
<feature type="domain" description="Phosphoribosyltransferase" evidence="2">
    <location>
        <begin position="50"/>
        <end position="89"/>
    </location>
</feature>
<proteinExistence type="inferred from homology"/>
<evidence type="ECO:0000313" key="3">
    <source>
        <dbReference type="EMBL" id="RXZ45882.1"/>
    </source>
</evidence>
<evidence type="ECO:0000256" key="1">
    <source>
        <dbReference type="ARBA" id="ARBA00008007"/>
    </source>
</evidence>
<feature type="non-terminal residue" evidence="3">
    <location>
        <position position="1"/>
    </location>
</feature>
<protein>
    <submittedName>
        <fullName evidence="3">ComF family protein</fullName>
    </submittedName>
</protein>
<dbReference type="PANTHER" id="PTHR47505">
    <property type="entry name" value="DNA UTILIZATION PROTEIN YHGH"/>
    <property type="match status" value="1"/>
</dbReference>
<dbReference type="InterPro" id="IPR029057">
    <property type="entry name" value="PRTase-like"/>
</dbReference>
<dbReference type="RefSeq" id="WP_277985229.1">
    <property type="nucleotide sequence ID" value="NZ_SDPL01000293.1"/>
</dbReference>
<gene>
    <name evidence="3" type="ORF">ESO86_12800</name>
</gene>
<dbReference type="InterPro" id="IPR051910">
    <property type="entry name" value="ComF/GntX_DNA_util-trans"/>
</dbReference>
<reference evidence="3 4" key="1">
    <citation type="submission" date="2019-01" db="EMBL/GenBank/DDBJ databases">
        <authorList>
            <person name="Li J."/>
        </authorList>
    </citation>
    <scope>NUCLEOTIDE SEQUENCE [LARGE SCALE GENOMIC DNA]</scope>
    <source>
        <strain evidence="3 4">CGMCC 4.7180</strain>
    </source>
</reference>
<organism evidence="3 4">
    <name type="scientific">Agromyces binzhouensis</name>
    <dbReference type="NCBI Taxonomy" id="1817495"/>
    <lineage>
        <taxon>Bacteria</taxon>
        <taxon>Bacillati</taxon>
        <taxon>Actinomycetota</taxon>
        <taxon>Actinomycetes</taxon>
        <taxon>Micrococcales</taxon>
        <taxon>Microbacteriaceae</taxon>
        <taxon>Agromyces</taxon>
    </lineage>
</organism>
<accession>A0A4Q2JEC9</accession>
<dbReference type="AlphaFoldDB" id="A0A4Q2JEC9"/>
<dbReference type="EMBL" id="SDPL01000293">
    <property type="protein sequence ID" value="RXZ45882.1"/>
    <property type="molecule type" value="Genomic_DNA"/>
</dbReference>